<evidence type="ECO:0000313" key="3">
    <source>
        <dbReference type="EMBL" id="CAF0968993.1"/>
    </source>
</evidence>
<keyword evidence="2" id="KW-0812">Transmembrane</keyword>
<evidence type="ECO:0000256" key="1">
    <source>
        <dbReference type="SAM" id="Coils"/>
    </source>
</evidence>
<proteinExistence type="predicted"/>
<keyword evidence="1" id="KW-0175">Coiled coil</keyword>
<feature type="coiled-coil region" evidence="1">
    <location>
        <begin position="192"/>
        <end position="223"/>
    </location>
</feature>
<dbReference type="AlphaFoldDB" id="A0A814ELP3"/>
<comment type="caution">
    <text evidence="3">The sequence shown here is derived from an EMBL/GenBank/DDBJ whole genome shotgun (WGS) entry which is preliminary data.</text>
</comment>
<protein>
    <submittedName>
        <fullName evidence="3">Uncharacterized protein</fullName>
    </submittedName>
</protein>
<dbReference type="EMBL" id="CAJNOC010003130">
    <property type="protein sequence ID" value="CAF0968993.1"/>
    <property type="molecule type" value="Genomic_DNA"/>
</dbReference>
<evidence type="ECO:0000313" key="4">
    <source>
        <dbReference type="Proteomes" id="UP000663879"/>
    </source>
</evidence>
<name>A0A814ELP3_9BILA</name>
<keyword evidence="2" id="KW-1133">Transmembrane helix</keyword>
<keyword evidence="2" id="KW-0472">Membrane</keyword>
<feature type="coiled-coil region" evidence="1">
    <location>
        <begin position="36"/>
        <end position="109"/>
    </location>
</feature>
<keyword evidence="4" id="KW-1185">Reference proteome</keyword>
<dbReference type="Proteomes" id="UP000663879">
    <property type="component" value="Unassembled WGS sequence"/>
</dbReference>
<accession>A0A814ELP3</accession>
<reference evidence="3" key="1">
    <citation type="submission" date="2021-02" db="EMBL/GenBank/DDBJ databases">
        <authorList>
            <person name="Nowell W R."/>
        </authorList>
    </citation>
    <scope>NUCLEOTIDE SEQUENCE</scope>
    <source>
        <strain evidence="3">Ploen Becks lab</strain>
    </source>
</reference>
<feature type="transmembrane region" description="Helical" evidence="2">
    <location>
        <begin position="288"/>
        <end position="313"/>
    </location>
</feature>
<gene>
    <name evidence="3" type="ORF">OXX778_LOCUS14819</name>
</gene>
<sequence length="319" mass="37951">MDFIERALDEIVELLNHAIQDCTRSREIFAQIRVRLQAIEERYNRLVTDYQELQNNFNAINRLNGNELARRNQELNDLRTLLNDLTNRLDELNNELNARRQENNDFITRNVAAHINGLLQQLAAFIALIQNFLNRINGHINNQEDILRNFRNLRPNFDRAIAEIINRRNILLELENERNNHFNRQQLYIQDYQNYLEERENFIRRNENVLNNFENNLNRSLREHANDIHREIEGNFNGLNARINLAVVDENQIDQILENIEGQMNDVNGEIERFTNGNQITTSWEENFLIRFLLIFFAGYILNLCFFGFISFFKSGAKI</sequence>
<organism evidence="3 4">
    <name type="scientific">Brachionus calyciflorus</name>
    <dbReference type="NCBI Taxonomy" id="104777"/>
    <lineage>
        <taxon>Eukaryota</taxon>
        <taxon>Metazoa</taxon>
        <taxon>Spiralia</taxon>
        <taxon>Gnathifera</taxon>
        <taxon>Rotifera</taxon>
        <taxon>Eurotatoria</taxon>
        <taxon>Monogononta</taxon>
        <taxon>Pseudotrocha</taxon>
        <taxon>Ploima</taxon>
        <taxon>Brachionidae</taxon>
        <taxon>Brachionus</taxon>
    </lineage>
</organism>
<evidence type="ECO:0000256" key="2">
    <source>
        <dbReference type="SAM" id="Phobius"/>
    </source>
</evidence>